<proteinExistence type="inferred from homology"/>
<dbReference type="PANTHER" id="PTHR30419:SF30">
    <property type="entry name" value="LYSR FAMILY TRANSCRIPTIONAL REGULATOR"/>
    <property type="match status" value="1"/>
</dbReference>
<organism evidence="6 7">
    <name type="scientific">Vibrio eleionomae</name>
    <dbReference type="NCBI Taxonomy" id="2653505"/>
    <lineage>
        <taxon>Bacteria</taxon>
        <taxon>Pseudomonadati</taxon>
        <taxon>Pseudomonadota</taxon>
        <taxon>Gammaproteobacteria</taxon>
        <taxon>Vibrionales</taxon>
        <taxon>Vibrionaceae</taxon>
        <taxon>Vibrio</taxon>
    </lineage>
</organism>
<keyword evidence="2" id="KW-0805">Transcription regulation</keyword>
<protein>
    <submittedName>
        <fullName evidence="6">LysR family transcriptional regulator</fullName>
    </submittedName>
</protein>
<dbReference type="InterPro" id="IPR005119">
    <property type="entry name" value="LysR_subst-bd"/>
</dbReference>
<feature type="domain" description="HTH lysR-type" evidence="5">
    <location>
        <begin position="1"/>
        <end position="58"/>
    </location>
</feature>
<dbReference type="Proteomes" id="UP000462621">
    <property type="component" value="Unassembled WGS sequence"/>
</dbReference>
<evidence type="ECO:0000256" key="3">
    <source>
        <dbReference type="ARBA" id="ARBA00023125"/>
    </source>
</evidence>
<dbReference type="PANTHER" id="PTHR30419">
    <property type="entry name" value="HTH-TYPE TRANSCRIPTIONAL REGULATOR YBHD"/>
    <property type="match status" value="1"/>
</dbReference>
<dbReference type="Gene3D" id="3.40.190.290">
    <property type="match status" value="1"/>
</dbReference>
<gene>
    <name evidence="6" type="ORF">F9817_22610</name>
</gene>
<keyword evidence="3" id="KW-0238">DNA-binding</keyword>
<dbReference type="FunFam" id="1.10.10.10:FF:000001">
    <property type="entry name" value="LysR family transcriptional regulator"/>
    <property type="match status" value="1"/>
</dbReference>
<comment type="similarity">
    <text evidence="1">Belongs to the LysR transcriptional regulatory family.</text>
</comment>
<dbReference type="PRINTS" id="PR00039">
    <property type="entry name" value="HTHLYSR"/>
</dbReference>
<dbReference type="CDD" id="cd05466">
    <property type="entry name" value="PBP2_LTTR_substrate"/>
    <property type="match status" value="1"/>
</dbReference>
<dbReference type="Gene3D" id="1.10.10.10">
    <property type="entry name" value="Winged helix-like DNA-binding domain superfamily/Winged helix DNA-binding domain"/>
    <property type="match status" value="1"/>
</dbReference>
<keyword evidence="4" id="KW-0804">Transcription</keyword>
<evidence type="ECO:0000313" key="7">
    <source>
        <dbReference type="Proteomes" id="UP000462621"/>
    </source>
</evidence>
<evidence type="ECO:0000259" key="5">
    <source>
        <dbReference type="PROSITE" id="PS50931"/>
    </source>
</evidence>
<evidence type="ECO:0000256" key="1">
    <source>
        <dbReference type="ARBA" id="ARBA00009437"/>
    </source>
</evidence>
<keyword evidence="7" id="KW-1185">Reference proteome</keyword>
<dbReference type="EMBL" id="WEKT01000083">
    <property type="protein sequence ID" value="MZI95982.1"/>
    <property type="molecule type" value="Genomic_DNA"/>
</dbReference>
<evidence type="ECO:0000256" key="4">
    <source>
        <dbReference type="ARBA" id="ARBA00023163"/>
    </source>
</evidence>
<evidence type="ECO:0000313" key="6">
    <source>
        <dbReference type="EMBL" id="MZI95982.1"/>
    </source>
</evidence>
<dbReference type="InterPro" id="IPR000847">
    <property type="entry name" value="LysR_HTH_N"/>
</dbReference>
<evidence type="ECO:0000256" key="2">
    <source>
        <dbReference type="ARBA" id="ARBA00023015"/>
    </source>
</evidence>
<dbReference type="InterPro" id="IPR036390">
    <property type="entry name" value="WH_DNA-bd_sf"/>
</dbReference>
<reference evidence="6 7" key="1">
    <citation type="submission" date="2019-10" db="EMBL/GenBank/DDBJ databases">
        <title>Vibrio sp. nov. isolated from a shrimp pond.</title>
        <authorList>
            <person name="Gomez-Gil B."/>
            <person name="Enciso-Ibarra J."/>
            <person name="Enciso-Ibarra K."/>
            <person name="Bolan-Mejia C."/>
        </authorList>
    </citation>
    <scope>NUCLEOTIDE SEQUENCE [LARGE SCALE GENOMIC DNA]</scope>
    <source>
        <strain evidence="6 7">CAIM 722</strain>
    </source>
</reference>
<sequence length="296" mass="33696">MELRQLRHFVTVVEHGSISAAARELNLAQPAISSSIKKLEQELNMPLFNRRDRGIDLTIAGQKFVPHARQVLSQAYDAKLAMQALEGLDHGQVDLAVPSMLGSYYFPPLLMAFRHQYPNIELNILDTGTRNIKRLLLEGEVELGVVASKDLTPELDSGPLIREKMVVCMAVDHPLAEKEEIEYSDFLSHDLALFRRGYYHHLLLDRISRKENIKPKIAFTSNLLPLIKTVIRRGYAISPMWQVAIQDDDEIITRPFADSFEVDVSLAWRKNSYLSRANQTFRDFVLDQVNSQEAAL</sequence>
<dbReference type="InterPro" id="IPR036388">
    <property type="entry name" value="WH-like_DNA-bd_sf"/>
</dbReference>
<name>A0A7X4LQH3_9VIBR</name>
<dbReference type="Pfam" id="PF00126">
    <property type="entry name" value="HTH_1"/>
    <property type="match status" value="1"/>
</dbReference>
<dbReference type="SUPFAM" id="SSF53850">
    <property type="entry name" value="Periplasmic binding protein-like II"/>
    <property type="match status" value="1"/>
</dbReference>
<dbReference type="GO" id="GO:0003700">
    <property type="term" value="F:DNA-binding transcription factor activity"/>
    <property type="evidence" value="ECO:0007669"/>
    <property type="project" value="InterPro"/>
</dbReference>
<dbReference type="Pfam" id="PF03466">
    <property type="entry name" value="LysR_substrate"/>
    <property type="match status" value="1"/>
</dbReference>
<dbReference type="AlphaFoldDB" id="A0A7X4LQH3"/>
<dbReference type="InterPro" id="IPR050950">
    <property type="entry name" value="HTH-type_LysR_regulators"/>
</dbReference>
<accession>A0A7X4LQH3</accession>
<dbReference type="SUPFAM" id="SSF46785">
    <property type="entry name" value="Winged helix' DNA-binding domain"/>
    <property type="match status" value="1"/>
</dbReference>
<dbReference type="GO" id="GO:0005829">
    <property type="term" value="C:cytosol"/>
    <property type="evidence" value="ECO:0007669"/>
    <property type="project" value="TreeGrafter"/>
</dbReference>
<dbReference type="RefSeq" id="WP_161158476.1">
    <property type="nucleotide sequence ID" value="NZ_WEKT01000083.1"/>
</dbReference>
<dbReference type="PROSITE" id="PS50931">
    <property type="entry name" value="HTH_LYSR"/>
    <property type="match status" value="1"/>
</dbReference>
<comment type="caution">
    <text evidence="6">The sequence shown here is derived from an EMBL/GenBank/DDBJ whole genome shotgun (WGS) entry which is preliminary data.</text>
</comment>
<dbReference type="GO" id="GO:0003677">
    <property type="term" value="F:DNA binding"/>
    <property type="evidence" value="ECO:0007669"/>
    <property type="project" value="UniProtKB-KW"/>
</dbReference>